<accession>A0ABS4WRK8</accession>
<dbReference type="RefSeq" id="WP_210098017.1">
    <property type="nucleotide sequence ID" value="NZ_BAAAIO010000003.1"/>
</dbReference>
<keyword evidence="2" id="KW-1185">Reference proteome</keyword>
<reference evidence="1 2" key="1">
    <citation type="submission" date="2021-03" db="EMBL/GenBank/DDBJ databases">
        <title>Sequencing the genomes of 1000 actinobacteria strains.</title>
        <authorList>
            <person name="Klenk H.-P."/>
        </authorList>
    </citation>
    <scope>NUCLEOTIDE SEQUENCE [LARGE SCALE GENOMIC DNA]</scope>
    <source>
        <strain evidence="1 2">DSM 13468</strain>
    </source>
</reference>
<organism evidence="1 2">
    <name type="scientific">Microbacterium phyllosphaerae</name>
    <dbReference type="NCBI Taxonomy" id="124798"/>
    <lineage>
        <taxon>Bacteria</taxon>
        <taxon>Bacillati</taxon>
        <taxon>Actinomycetota</taxon>
        <taxon>Actinomycetes</taxon>
        <taxon>Micrococcales</taxon>
        <taxon>Microbacteriaceae</taxon>
        <taxon>Microbacterium</taxon>
    </lineage>
</organism>
<gene>
    <name evidence="1" type="ORF">JOF42_002341</name>
</gene>
<evidence type="ECO:0000313" key="2">
    <source>
        <dbReference type="Proteomes" id="UP000703720"/>
    </source>
</evidence>
<evidence type="ECO:0000313" key="1">
    <source>
        <dbReference type="EMBL" id="MBP2378846.1"/>
    </source>
</evidence>
<comment type="caution">
    <text evidence="1">The sequence shown here is derived from an EMBL/GenBank/DDBJ whole genome shotgun (WGS) entry which is preliminary data.</text>
</comment>
<protein>
    <submittedName>
        <fullName evidence="1">Uncharacterized protein</fullName>
    </submittedName>
</protein>
<dbReference type="EMBL" id="JAGIOA010000001">
    <property type="protein sequence ID" value="MBP2378846.1"/>
    <property type="molecule type" value="Genomic_DNA"/>
</dbReference>
<dbReference type="Proteomes" id="UP000703720">
    <property type="component" value="Unassembled WGS sequence"/>
</dbReference>
<name>A0ABS4WRK8_9MICO</name>
<sequence>MTNTSIPSAITDTHPQCEKFTWCELDHTDSEIVQFAPHSHEKRITLEAGDVRQSFLLEVVNGVPRIECCLDVDEIWREPDESTDSFRNLSDIFTTASTLYEEFVLEMTPTLKRAHAVTHELANRDV</sequence>
<proteinExistence type="predicted"/>